<keyword evidence="4" id="KW-1185">Reference proteome</keyword>
<evidence type="ECO:0000313" key="3">
    <source>
        <dbReference type="EMBL" id="GFY65675.1"/>
    </source>
</evidence>
<accession>A0A8X7CH56</accession>
<reference evidence="3" key="1">
    <citation type="submission" date="2020-08" db="EMBL/GenBank/DDBJ databases">
        <title>Multicomponent nature underlies the extraordinary mechanical properties of spider dragline silk.</title>
        <authorList>
            <person name="Kono N."/>
            <person name="Nakamura H."/>
            <person name="Mori M."/>
            <person name="Yoshida Y."/>
            <person name="Ohtoshi R."/>
            <person name="Malay A.D."/>
            <person name="Moran D.A.P."/>
            <person name="Tomita M."/>
            <person name="Numata K."/>
            <person name="Arakawa K."/>
        </authorList>
    </citation>
    <scope>NUCLEOTIDE SEQUENCE</scope>
</reference>
<dbReference type="SUPFAM" id="SSF54695">
    <property type="entry name" value="POZ domain"/>
    <property type="match status" value="1"/>
</dbReference>
<dbReference type="OrthoDB" id="6412314at2759"/>
<dbReference type="SUPFAM" id="SSF49599">
    <property type="entry name" value="TRAF domain-like"/>
    <property type="match status" value="2"/>
</dbReference>
<dbReference type="AlphaFoldDB" id="A0A8X7CH56"/>
<dbReference type="Gene3D" id="2.60.210.10">
    <property type="entry name" value="Apoptosis, Tumor Necrosis Factor Receptor Associated Protein 2, Chain A"/>
    <property type="match status" value="2"/>
</dbReference>
<proteinExistence type="predicted"/>
<dbReference type="InterPro" id="IPR011333">
    <property type="entry name" value="SKP1/BTB/POZ_sf"/>
</dbReference>
<protein>
    <submittedName>
        <fullName evidence="3">TD and POZ domain-containing protein 2</fullName>
    </submittedName>
</protein>
<dbReference type="Gene3D" id="3.30.710.10">
    <property type="entry name" value="Potassium Channel Kv1.1, Chain A"/>
    <property type="match status" value="1"/>
</dbReference>
<dbReference type="Proteomes" id="UP000886998">
    <property type="component" value="Unassembled WGS sequence"/>
</dbReference>
<dbReference type="InterPro" id="IPR008974">
    <property type="entry name" value="TRAF-like"/>
</dbReference>
<organism evidence="3 4">
    <name type="scientific">Trichonephila inaurata madagascariensis</name>
    <dbReference type="NCBI Taxonomy" id="2747483"/>
    <lineage>
        <taxon>Eukaryota</taxon>
        <taxon>Metazoa</taxon>
        <taxon>Ecdysozoa</taxon>
        <taxon>Arthropoda</taxon>
        <taxon>Chelicerata</taxon>
        <taxon>Arachnida</taxon>
        <taxon>Araneae</taxon>
        <taxon>Araneomorphae</taxon>
        <taxon>Entelegynae</taxon>
        <taxon>Araneoidea</taxon>
        <taxon>Nephilidae</taxon>
        <taxon>Trichonephila</taxon>
        <taxon>Trichonephila inaurata</taxon>
    </lineage>
</organism>
<evidence type="ECO:0000259" key="2">
    <source>
        <dbReference type="PROSITE" id="PS50144"/>
    </source>
</evidence>
<evidence type="ECO:0000313" key="4">
    <source>
        <dbReference type="Proteomes" id="UP000886998"/>
    </source>
</evidence>
<dbReference type="CDD" id="cd00121">
    <property type="entry name" value="MATH"/>
    <property type="match status" value="1"/>
</dbReference>
<sequence length="546" mass="62374">MASKHFKENEEFTFTWRLENYSLLQQAKGHCLDSPSFTMGILGKTKWHLSFYPKGKSDDFITCDIYRETDSGSNSLAINTQFSFLLAEGISKHEFKVESNTYSKQTSTSHKLMKRTALLKQKHLLAPRDILTIQCRLWLNNPGIPSVVPTPAIKALVACLYDDNDENNSKLPDVMYTTTGTEIMDLKKKLYPYLNECSVRTRLGTERVSFVWPIKNFSSLKVNQKFSIPLQYASKKIPIFILTLTLVNDDVQVGIHKVIENKTENIFMNCRLAVLDINGKEHIFSEQEHNFNSPSTNEEWNFPLFFTKSKMVEQKVLCLPNDILSLQCNFVISIGSEATVIEECNFVSLACDEYVVQGEIGSLKEDINTLFLEKKLFDVNLRVGDKTLPAHKAILGSRSPVFKAMFEHDTKEKNSNIVDIPDVDFSTLSHMLTFIYSDTTGKLNSDHAIKLYSAADKYQIESLRKKCSEYLAANVTSKNVYGILVLANMHQNEELRNAAEEFLFKPPFEAMFSVEFEAFIDSHVNLARETLRNWIQRIKTEMASEI</sequence>
<dbReference type="SMART" id="SM00225">
    <property type="entry name" value="BTB"/>
    <property type="match status" value="1"/>
</dbReference>
<feature type="domain" description="MATH" evidence="2">
    <location>
        <begin position="11"/>
        <end position="137"/>
    </location>
</feature>
<comment type="caution">
    <text evidence="3">The sequence shown here is derived from an EMBL/GenBank/DDBJ whole genome shotgun (WGS) entry which is preliminary data.</text>
</comment>
<dbReference type="PANTHER" id="PTHR24413">
    <property type="entry name" value="SPECKLE-TYPE POZ PROTEIN"/>
    <property type="match status" value="1"/>
</dbReference>
<dbReference type="Pfam" id="PF00651">
    <property type="entry name" value="BTB"/>
    <property type="match status" value="1"/>
</dbReference>
<feature type="domain" description="BTB" evidence="1">
    <location>
        <begin position="377"/>
        <end position="438"/>
    </location>
</feature>
<dbReference type="FunFam" id="3.30.710.10:FF:000159">
    <property type="entry name" value="Speckle-type POZ protein B"/>
    <property type="match status" value="1"/>
</dbReference>
<dbReference type="PROSITE" id="PS50097">
    <property type="entry name" value="BTB"/>
    <property type="match status" value="1"/>
</dbReference>
<gene>
    <name evidence="3" type="primary">Tdpoz2</name>
    <name evidence="3" type="ORF">TNIN_328401</name>
</gene>
<name>A0A8X7CH56_9ARAC</name>
<dbReference type="Pfam" id="PF22486">
    <property type="entry name" value="MATH_2"/>
    <property type="match status" value="1"/>
</dbReference>
<dbReference type="EMBL" id="BMAV01015624">
    <property type="protein sequence ID" value="GFY65675.1"/>
    <property type="molecule type" value="Genomic_DNA"/>
</dbReference>
<dbReference type="InterPro" id="IPR000210">
    <property type="entry name" value="BTB/POZ_dom"/>
</dbReference>
<dbReference type="Gene3D" id="1.25.40.420">
    <property type="match status" value="1"/>
</dbReference>
<dbReference type="InterPro" id="IPR002083">
    <property type="entry name" value="MATH/TRAF_dom"/>
</dbReference>
<dbReference type="GO" id="GO:0030163">
    <property type="term" value="P:protein catabolic process"/>
    <property type="evidence" value="ECO:0007669"/>
    <property type="project" value="UniProtKB-ARBA"/>
</dbReference>
<dbReference type="PROSITE" id="PS50144">
    <property type="entry name" value="MATH"/>
    <property type="match status" value="1"/>
</dbReference>
<evidence type="ECO:0000259" key="1">
    <source>
        <dbReference type="PROSITE" id="PS50097"/>
    </source>
</evidence>